<protein>
    <recommendedName>
        <fullName evidence="4">Ubiquitin-like domain-containing protein</fullName>
    </recommendedName>
</protein>
<evidence type="ECO:0000313" key="7">
    <source>
        <dbReference type="Proteomes" id="UP000499080"/>
    </source>
</evidence>
<organism evidence="6 7">
    <name type="scientific">Araneus ventricosus</name>
    <name type="common">Orbweaver spider</name>
    <name type="synonym">Epeira ventricosa</name>
    <dbReference type="NCBI Taxonomy" id="182803"/>
    <lineage>
        <taxon>Eukaryota</taxon>
        <taxon>Metazoa</taxon>
        <taxon>Ecdysozoa</taxon>
        <taxon>Arthropoda</taxon>
        <taxon>Chelicerata</taxon>
        <taxon>Arachnida</taxon>
        <taxon>Araneae</taxon>
        <taxon>Araneomorphae</taxon>
        <taxon>Entelegynae</taxon>
        <taxon>Araneoidea</taxon>
        <taxon>Araneidae</taxon>
        <taxon>Araneus</taxon>
    </lineage>
</organism>
<dbReference type="Gene3D" id="3.10.20.90">
    <property type="entry name" value="Phosphatidylinositol 3-kinase Catalytic Subunit, Chain A, domain 1"/>
    <property type="match status" value="1"/>
</dbReference>
<feature type="domain" description="Ubiquitin-like" evidence="4">
    <location>
        <begin position="21"/>
        <end position="80"/>
    </location>
</feature>
<evidence type="ECO:0000256" key="3">
    <source>
        <dbReference type="SAM" id="MobiDB-lite"/>
    </source>
</evidence>
<reference evidence="6 7" key="1">
    <citation type="journal article" date="2019" name="Sci. Rep.">
        <title>Orb-weaving spider Araneus ventricosus genome elucidates the spidroin gene catalogue.</title>
        <authorList>
            <person name="Kono N."/>
            <person name="Nakamura H."/>
            <person name="Ohtoshi R."/>
            <person name="Moran D.A.P."/>
            <person name="Shinohara A."/>
            <person name="Yoshida Y."/>
            <person name="Fujiwara M."/>
            <person name="Mori M."/>
            <person name="Tomita M."/>
            <person name="Arakawa K."/>
        </authorList>
    </citation>
    <scope>NUCLEOTIDE SEQUENCE [LARGE SCALE GENOMIC DNA]</scope>
</reference>
<dbReference type="GO" id="GO:0022627">
    <property type="term" value="C:cytosolic small ribosomal subunit"/>
    <property type="evidence" value="ECO:0007669"/>
    <property type="project" value="TreeGrafter"/>
</dbReference>
<evidence type="ECO:0000313" key="6">
    <source>
        <dbReference type="EMBL" id="GBN86317.1"/>
    </source>
</evidence>
<dbReference type="EMBL" id="BGPR01021221">
    <property type="protein sequence ID" value="GBN86311.1"/>
    <property type="molecule type" value="Genomic_DNA"/>
</dbReference>
<dbReference type="Proteomes" id="UP000499080">
    <property type="component" value="Unassembled WGS sequence"/>
</dbReference>
<sequence length="152" mass="17424">IPDFPSQNFLVRSTLRWYTKMKLFYRYQDVLPVDVEDDQKVSYLKGLISEFEGLKPEEQLLYHAGAPLEDDQYLKDCLIDGSTIDVCIGLKGGKVHGSLARAGKVKGQTPKVEKQEKRKKKTGRAKRRMQYNRRFVNVVVTFGRKKGPNSNS</sequence>
<evidence type="ECO:0000259" key="4">
    <source>
        <dbReference type="PROSITE" id="PS50053"/>
    </source>
</evidence>
<dbReference type="GO" id="GO:0006412">
    <property type="term" value="P:translation"/>
    <property type="evidence" value="ECO:0007669"/>
    <property type="project" value="InterPro"/>
</dbReference>
<name>A0A4Y2SE24_ARAVE</name>
<keyword evidence="1" id="KW-0689">Ribosomal protein</keyword>
<proteinExistence type="predicted"/>
<accession>A0A4Y2SE24</accession>
<dbReference type="GO" id="GO:0003735">
    <property type="term" value="F:structural constituent of ribosome"/>
    <property type="evidence" value="ECO:0007669"/>
    <property type="project" value="InterPro"/>
</dbReference>
<evidence type="ECO:0000256" key="2">
    <source>
        <dbReference type="ARBA" id="ARBA00023274"/>
    </source>
</evidence>
<dbReference type="InterPro" id="IPR000626">
    <property type="entry name" value="Ubiquitin-like_dom"/>
</dbReference>
<dbReference type="InterPro" id="IPR006846">
    <property type="entry name" value="Ribosomal_eS30"/>
</dbReference>
<dbReference type="InterPro" id="IPR029071">
    <property type="entry name" value="Ubiquitin-like_domsf"/>
</dbReference>
<dbReference type="EMBL" id="BGPR01021223">
    <property type="protein sequence ID" value="GBN86317.1"/>
    <property type="molecule type" value="Genomic_DNA"/>
</dbReference>
<dbReference type="SMART" id="SM00213">
    <property type="entry name" value="UBQ"/>
    <property type="match status" value="1"/>
</dbReference>
<dbReference type="OrthoDB" id="199599at2759"/>
<dbReference type="PANTHER" id="PTHR12650:SF15">
    <property type="entry name" value="RIBOSOMAL PROTEIN S30, ISOFORM A"/>
    <property type="match status" value="1"/>
</dbReference>
<feature type="compositionally biased region" description="Basic residues" evidence="3">
    <location>
        <begin position="117"/>
        <end position="128"/>
    </location>
</feature>
<evidence type="ECO:0000313" key="5">
    <source>
        <dbReference type="EMBL" id="GBN86311.1"/>
    </source>
</evidence>
<keyword evidence="2" id="KW-0687">Ribonucleoprotein</keyword>
<dbReference type="Pfam" id="PF00240">
    <property type="entry name" value="ubiquitin"/>
    <property type="match status" value="1"/>
</dbReference>
<comment type="caution">
    <text evidence="6">The sequence shown here is derived from an EMBL/GenBank/DDBJ whole genome shotgun (WGS) entry which is preliminary data.</text>
</comment>
<gene>
    <name evidence="6" type="ORF">AVEN_151183_1</name>
    <name evidence="5" type="ORF">AVEN_190508_1</name>
</gene>
<dbReference type="AlphaFoldDB" id="A0A4Y2SE24"/>
<feature type="region of interest" description="Disordered" evidence="3">
    <location>
        <begin position="104"/>
        <end position="128"/>
    </location>
</feature>
<keyword evidence="7" id="KW-1185">Reference proteome</keyword>
<feature type="non-terminal residue" evidence="6">
    <location>
        <position position="1"/>
    </location>
</feature>
<evidence type="ECO:0000256" key="1">
    <source>
        <dbReference type="ARBA" id="ARBA00022980"/>
    </source>
</evidence>
<dbReference type="SUPFAM" id="SSF54236">
    <property type="entry name" value="Ubiquitin-like"/>
    <property type="match status" value="1"/>
</dbReference>
<dbReference type="Pfam" id="PF04758">
    <property type="entry name" value="Ribosomal_S30"/>
    <property type="match status" value="1"/>
</dbReference>
<dbReference type="PANTHER" id="PTHR12650">
    <property type="entry name" value="40S RIBOSOMAL PROTEIN S30/UBIQUITIN-LIKE PROTEIN FUBI"/>
    <property type="match status" value="1"/>
</dbReference>
<dbReference type="PROSITE" id="PS50053">
    <property type="entry name" value="UBIQUITIN_2"/>
    <property type="match status" value="1"/>
</dbReference>